<accession>A0A0E9PJ06</accession>
<evidence type="ECO:0000313" key="1">
    <source>
        <dbReference type="EMBL" id="JAH04601.1"/>
    </source>
</evidence>
<organism evidence="1">
    <name type="scientific">Anguilla anguilla</name>
    <name type="common">European freshwater eel</name>
    <name type="synonym">Muraena anguilla</name>
    <dbReference type="NCBI Taxonomy" id="7936"/>
    <lineage>
        <taxon>Eukaryota</taxon>
        <taxon>Metazoa</taxon>
        <taxon>Chordata</taxon>
        <taxon>Craniata</taxon>
        <taxon>Vertebrata</taxon>
        <taxon>Euteleostomi</taxon>
        <taxon>Actinopterygii</taxon>
        <taxon>Neopterygii</taxon>
        <taxon>Teleostei</taxon>
        <taxon>Anguilliformes</taxon>
        <taxon>Anguillidae</taxon>
        <taxon>Anguilla</taxon>
    </lineage>
</organism>
<dbReference type="AlphaFoldDB" id="A0A0E9PJ06"/>
<name>A0A0E9PJ06_ANGAN</name>
<proteinExistence type="predicted"/>
<sequence>MLVVNAVVIHMACVLFPWSHILKFVHTPLLVSPKNRLGQGQHYTCVPV</sequence>
<reference evidence="1" key="1">
    <citation type="submission" date="2014-11" db="EMBL/GenBank/DDBJ databases">
        <authorList>
            <person name="Amaro Gonzalez C."/>
        </authorList>
    </citation>
    <scope>NUCLEOTIDE SEQUENCE</scope>
</reference>
<protein>
    <submittedName>
        <fullName evidence="1">Uncharacterized protein</fullName>
    </submittedName>
</protein>
<dbReference type="EMBL" id="GBXM01103976">
    <property type="protein sequence ID" value="JAH04601.1"/>
    <property type="molecule type" value="Transcribed_RNA"/>
</dbReference>
<reference evidence="1" key="2">
    <citation type="journal article" date="2015" name="Fish Shellfish Immunol.">
        <title>Early steps in the European eel (Anguilla anguilla)-Vibrio vulnificus interaction in the gills: Role of the RtxA13 toxin.</title>
        <authorList>
            <person name="Callol A."/>
            <person name="Pajuelo D."/>
            <person name="Ebbesson L."/>
            <person name="Teles M."/>
            <person name="MacKenzie S."/>
            <person name="Amaro C."/>
        </authorList>
    </citation>
    <scope>NUCLEOTIDE SEQUENCE</scope>
</reference>